<accession>A0ABV2CNT5</accession>
<keyword evidence="2" id="KW-0472">Membrane</keyword>
<keyword evidence="4" id="KW-1185">Reference proteome</keyword>
<evidence type="ECO:0000313" key="3">
    <source>
        <dbReference type="EMBL" id="MET1489562.1"/>
    </source>
</evidence>
<dbReference type="Proteomes" id="UP001548590">
    <property type="component" value="Unassembled WGS sequence"/>
</dbReference>
<feature type="compositionally biased region" description="Basic and acidic residues" evidence="1">
    <location>
        <begin position="9"/>
        <end position="23"/>
    </location>
</feature>
<organism evidence="3 4">
    <name type="scientific">Uliginosibacterium paludis</name>
    <dbReference type="NCBI Taxonomy" id="1615952"/>
    <lineage>
        <taxon>Bacteria</taxon>
        <taxon>Pseudomonadati</taxon>
        <taxon>Pseudomonadota</taxon>
        <taxon>Betaproteobacteria</taxon>
        <taxon>Rhodocyclales</taxon>
        <taxon>Zoogloeaceae</taxon>
        <taxon>Uliginosibacterium</taxon>
    </lineage>
</organism>
<reference evidence="3 4" key="1">
    <citation type="submission" date="2024-07" db="EMBL/GenBank/DDBJ databases">
        <title>Uliginosibacterium paludis KCTC:42655.</title>
        <authorList>
            <person name="Kim M.K."/>
        </authorList>
    </citation>
    <scope>NUCLEOTIDE SEQUENCE [LARGE SCALE GENOMIC DNA]</scope>
    <source>
        <strain evidence="3 4">KCTC 42655</strain>
    </source>
</reference>
<evidence type="ECO:0000313" key="4">
    <source>
        <dbReference type="Proteomes" id="UP001548590"/>
    </source>
</evidence>
<feature type="transmembrane region" description="Helical" evidence="2">
    <location>
        <begin position="41"/>
        <end position="62"/>
    </location>
</feature>
<sequence>MSTPAGSHARSEADKARRTEALRQRLAAATPPTRRPALPRFAASGRSLAALALLLILLLVWLR</sequence>
<dbReference type="EMBL" id="JBEWLZ010000003">
    <property type="protein sequence ID" value="MET1489562.1"/>
    <property type="molecule type" value="Genomic_DNA"/>
</dbReference>
<keyword evidence="2" id="KW-0812">Transmembrane</keyword>
<dbReference type="RefSeq" id="WP_345925258.1">
    <property type="nucleotide sequence ID" value="NZ_JBDIVF010000002.1"/>
</dbReference>
<protein>
    <submittedName>
        <fullName evidence="3">Uncharacterized protein</fullName>
    </submittedName>
</protein>
<comment type="caution">
    <text evidence="3">The sequence shown here is derived from an EMBL/GenBank/DDBJ whole genome shotgun (WGS) entry which is preliminary data.</text>
</comment>
<proteinExistence type="predicted"/>
<feature type="region of interest" description="Disordered" evidence="1">
    <location>
        <begin position="1"/>
        <end position="37"/>
    </location>
</feature>
<feature type="compositionally biased region" description="Low complexity" evidence="1">
    <location>
        <begin position="25"/>
        <end position="37"/>
    </location>
</feature>
<evidence type="ECO:0000256" key="1">
    <source>
        <dbReference type="SAM" id="MobiDB-lite"/>
    </source>
</evidence>
<evidence type="ECO:0000256" key="2">
    <source>
        <dbReference type="SAM" id="Phobius"/>
    </source>
</evidence>
<name>A0ABV2CNT5_9RHOO</name>
<keyword evidence="2" id="KW-1133">Transmembrane helix</keyword>
<gene>
    <name evidence="3" type="ORF">ABVT11_06960</name>
</gene>